<keyword evidence="2" id="KW-1185">Reference proteome</keyword>
<dbReference type="Proteomes" id="UP000606786">
    <property type="component" value="Unassembled WGS sequence"/>
</dbReference>
<proteinExistence type="predicted"/>
<protein>
    <submittedName>
        <fullName evidence="1">(Mediterranean fruit fly) hypothetical protein</fullName>
    </submittedName>
</protein>
<sequence>MPAAQPKVTRIILHIADEMLLLMMPLPQPQPLTLPLRRMMLTLMHMMRMQKRKQMKWIKGMSNFSCSRLSLFLFVFARHIQPVVVAFNEFPCHSSVKCVATFHTFVWQPDSASPSLLGSPPSSALAVDDATLMAKHLNLLPPTADIKTQRRTVKIDIQQHQHAKV</sequence>
<comment type="caution">
    <text evidence="1">The sequence shown here is derived from an EMBL/GenBank/DDBJ whole genome shotgun (WGS) entry which is preliminary data.</text>
</comment>
<reference evidence="1" key="1">
    <citation type="submission" date="2020-11" db="EMBL/GenBank/DDBJ databases">
        <authorList>
            <person name="Whitehead M."/>
        </authorList>
    </citation>
    <scope>NUCLEOTIDE SEQUENCE</scope>
    <source>
        <strain evidence="1">EGII</strain>
    </source>
</reference>
<evidence type="ECO:0000313" key="2">
    <source>
        <dbReference type="Proteomes" id="UP000606786"/>
    </source>
</evidence>
<accession>A0A811VMT3</accession>
<dbReference type="EMBL" id="CAJHJT010000071">
    <property type="protein sequence ID" value="CAD7015519.1"/>
    <property type="molecule type" value="Genomic_DNA"/>
</dbReference>
<gene>
    <name evidence="1" type="ORF">CCAP1982_LOCUS23458</name>
</gene>
<organism evidence="1 2">
    <name type="scientific">Ceratitis capitata</name>
    <name type="common">Mediterranean fruit fly</name>
    <name type="synonym">Tephritis capitata</name>
    <dbReference type="NCBI Taxonomy" id="7213"/>
    <lineage>
        <taxon>Eukaryota</taxon>
        <taxon>Metazoa</taxon>
        <taxon>Ecdysozoa</taxon>
        <taxon>Arthropoda</taxon>
        <taxon>Hexapoda</taxon>
        <taxon>Insecta</taxon>
        <taxon>Pterygota</taxon>
        <taxon>Neoptera</taxon>
        <taxon>Endopterygota</taxon>
        <taxon>Diptera</taxon>
        <taxon>Brachycera</taxon>
        <taxon>Muscomorpha</taxon>
        <taxon>Tephritoidea</taxon>
        <taxon>Tephritidae</taxon>
        <taxon>Ceratitis</taxon>
        <taxon>Ceratitis</taxon>
    </lineage>
</organism>
<name>A0A811VMT3_CERCA</name>
<dbReference type="AlphaFoldDB" id="A0A811VMT3"/>
<evidence type="ECO:0000313" key="1">
    <source>
        <dbReference type="EMBL" id="CAD7015519.1"/>
    </source>
</evidence>